<protein>
    <submittedName>
        <fullName evidence="1">Uncharacterized protein</fullName>
    </submittedName>
</protein>
<dbReference type="AlphaFoldDB" id="A5B087"/>
<evidence type="ECO:0000313" key="1">
    <source>
        <dbReference type="EMBL" id="CAN76266.1"/>
    </source>
</evidence>
<reference evidence="1" key="1">
    <citation type="journal article" date="2007" name="PLoS ONE">
        <title>The first genome sequence of an elite grapevine cultivar (Pinot noir Vitis vinifera L.): coping with a highly heterozygous genome.</title>
        <authorList>
            <person name="Velasco R."/>
            <person name="Zharkikh A."/>
            <person name="Troggio M."/>
            <person name="Cartwright D.A."/>
            <person name="Cestaro A."/>
            <person name="Pruss D."/>
            <person name="Pindo M."/>
            <person name="FitzGerald L.M."/>
            <person name="Vezzulli S."/>
            <person name="Reid J."/>
            <person name="Malacarne G."/>
            <person name="Iliev D."/>
            <person name="Coppola G."/>
            <person name="Wardell B."/>
            <person name="Micheletti D."/>
            <person name="Macalma T."/>
            <person name="Facci M."/>
            <person name="Mitchell J.T."/>
            <person name="Perazzolli M."/>
            <person name="Eldredge G."/>
            <person name="Gatto P."/>
            <person name="Oyzerski R."/>
            <person name="Moretto M."/>
            <person name="Gutin N."/>
            <person name="Stefanini M."/>
            <person name="Chen Y."/>
            <person name="Segala C."/>
            <person name="Davenport C."/>
            <person name="Dematte L."/>
            <person name="Mraz A."/>
            <person name="Battilana J."/>
            <person name="Stormo K."/>
            <person name="Costa F."/>
            <person name="Tao Q."/>
            <person name="Si-Ammour A."/>
            <person name="Harkins T."/>
            <person name="Lackey A."/>
            <person name="Perbost C."/>
            <person name="Taillon B."/>
            <person name="Stella A."/>
            <person name="Solovyev V."/>
            <person name="Fawcett J.A."/>
            <person name="Sterck L."/>
            <person name="Vandepoele K."/>
            <person name="Grando S.M."/>
            <person name="Toppo S."/>
            <person name="Moser C."/>
            <person name="Lanchbury J."/>
            <person name="Bogden R."/>
            <person name="Skolnick M."/>
            <person name="Sgaramella V."/>
            <person name="Bhatnagar S.K."/>
            <person name="Fontana P."/>
            <person name="Gutin A."/>
            <person name="Van de Peer Y."/>
            <person name="Salamini F."/>
            <person name="Viola R."/>
        </authorList>
    </citation>
    <scope>NUCLEOTIDE SEQUENCE</scope>
</reference>
<dbReference type="ExpressionAtlas" id="A5B087">
    <property type="expression patterns" value="baseline and differential"/>
</dbReference>
<dbReference type="SUPFAM" id="SSF56801">
    <property type="entry name" value="Acetyl-CoA synthetase-like"/>
    <property type="match status" value="1"/>
</dbReference>
<proteinExistence type="predicted"/>
<dbReference type="Gene3D" id="3.40.50.12780">
    <property type="entry name" value="N-terminal domain of ligase-like"/>
    <property type="match status" value="1"/>
</dbReference>
<name>A5B087_VITVI</name>
<organism evidence="1">
    <name type="scientific">Vitis vinifera</name>
    <name type="common">Grape</name>
    <dbReference type="NCBI Taxonomy" id="29760"/>
    <lineage>
        <taxon>Eukaryota</taxon>
        <taxon>Viridiplantae</taxon>
        <taxon>Streptophyta</taxon>
        <taxon>Embryophyta</taxon>
        <taxon>Tracheophyta</taxon>
        <taxon>Spermatophyta</taxon>
        <taxon>Magnoliopsida</taxon>
        <taxon>eudicotyledons</taxon>
        <taxon>Gunneridae</taxon>
        <taxon>Pentapetalae</taxon>
        <taxon>rosids</taxon>
        <taxon>Vitales</taxon>
        <taxon>Vitaceae</taxon>
        <taxon>Viteae</taxon>
        <taxon>Vitis</taxon>
    </lineage>
</organism>
<sequence length="176" mass="19995">MSSSEKTKVEDLVMSFFKDPVTSPTMNLMMHITAKDDIWGSYIKEHPDAEKKPLVPEEEFAKTYLWHEQRRYSRNGHLGGVQIGIVAKPSVEFVVGILRIWFSRGVADPFAFSYPEAEFLHVMNDADVSMILSTEDYHMILIYSGTITCAVEKVAGSIAEDIIVTYMRKSNEPNRV</sequence>
<dbReference type="EMBL" id="AM442160">
    <property type="protein sequence ID" value="CAN76266.1"/>
    <property type="molecule type" value="Genomic_DNA"/>
</dbReference>
<gene>
    <name evidence="1" type="ORF">VITISV_018366</name>
</gene>
<dbReference type="InterPro" id="IPR042099">
    <property type="entry name" value="ANL_N_sf"/>
</dbReference>
<accession>A5B087</accession>